<gene>
    <name evidence="1" type="ORF">AOQ71_10335</name>
</gene>
<sequence length="74" mass="8618">MQAAAAHELCHYYRWRDKTEVEDGVLVHVDEALTSLEAVLRFPKLGEHDIRQLVSDAIQRLQIFVQEKNSELRT</sequence>
<proteinExistence type="predicted"/>
<dbReference type="Proteomes" id="UP000051936">
    <property type="component" value="Unassembled WGS sequence"/>
</dbReference>
<reference evidence="1 2" key="1">
    <citation type="submission" date="2015-09" db="EMBL/GenBank/DDBJ databases">
        <title>Draft Genome Sequence of Bradyrhizobium manausense Strain BR 3351T, a Novel Symbiotic Nitrogen-Fixing Alphaproteobacterium Isolated from Brazilian Amazon Rain Forest.</title>
        <authorList>
            <person name="De Araujo J.L."/>
            <person name="Zilli J.E."/>
        </authorList>
    </citation>
    <scope>NUCLEOTIDE SEQUENCE [LARGE SCALE GENOMIC DNA]</scope>
    <source>
        <strain evidence="1 2">BR3351</strain>
    </source>
</reference>
<comment type="caution">
    <text evidence="1">The sequence shown here is derived from an EMBL/GenBank/DDBJ whole genome shotgun (WGS) entry which is preliminary data.</text>
</comment>
<evidence type="ECO:0000313" key="1">
    <source>
        <dbReference type="EMBL" id="KRQ15385.1"/>
    </source>
</evidence>
<dbReference type="STRING" id="989370.AOQ71_10335"/>
<organism evidence="1 2">
    <name type="scientific">Bradyrhizobium manausense</name>
    <dbReference type="NCBI Taxonomy" id="989370"/>
    <lineage>
        <taxon>Bacteria</taxon>
        <taxon>Pseudomonadati</taxon>
        <taxon>Pseudomonadota</taxon>
        <taxon>Alphaproteobacteria</taxon>
        <taxon>Hyphomicrobiales</taxon>
        <taxon>Nitrobacteraceae</taxon>
        <taxon>Bradyrhizobium</taxon>
    </lineage>
</organism>
<protein>
    <submittedName>
        <fullName evidence="1">Uncharacterized protein</fullName>
    </submittedName>
</protein>
<accession>A0A0R3DZL7</accession>
<dbReference type="AlphaFoldDB" id="A0A0R3DZL7"/>
<evidence type="ECO:0000313" key="2">
    <source>
        <dbReference type="Proteomes" id="UP000051936"/>
    </source>
</evidence>
<name>A0A0R3DZL7_9BRAD</name>
<dbReference type="EMBL" id="LJYG01000044">
    <property type="protein sequence ID" value="KRQ15385.1"/>
    <property type="molecule type" value="Genomic_DNA"/>
</dbReference>
<keyword evidence="2" id="KW-1185">Reference proteome</keyword>